<evidence type="ECO:0000256" key="1">
    <source>
        <dbReference type="ARBA" id="ARBA00004141"/>
    </source>
</evidence>
<dbReference type="GO" id="GO:0038023">
    <property type="term" value="F:signaling receptor activity"/>
    <property type="evidence" value="ECO:0007669"/>
    <property type="project" value="TreeGrafter"/>
</dbReference>
<reference evidence="8" key="1">
    <citation type="submission" date="2019-11" db="EMBL/GenBank/DDBJ databases">
        <title>Leishmania tarentolae CDS.</title>
        <authorList>
            <person name="Goto Y."/>
            <person name="Yamagishi J."/>
        </authorList>
    </citation>
    <scope>NUCLEOTIDE SEQUENCE [LARGE SCALE GENOMIC DNA]</scope>
    <source>
        <strain evidence="8">Parrot Tar II</strain>
    </source>
</reference>
<feature type="compositionally biased region" description="Polar residues" evidence="6">
    <location>
        <begin position="597"/>
        <end position="611"/>
    </location>
</feature>
<keyword evidence="2 7" id="KW-0812">Transmembrane</keyword>
<dbReference type="OrthoDB" id="535992at2759"/>
<evidence type="ECO:0000256" key="2">
    <source>
        <dbReference type="ARBA" id="ARBA00022692"/>
    </source>
</evidence>
<feature type="transmembrane region" description="Helical" evidence="7">
    <location>
        <begin position="357"/>
        <end position="378"/>
    </location>
</feature>
<feature type="transmembrane region" description="Helical" evidence="7">
    <location>
        <begin position="324"/>
        <end position="345"/>
    </location>
</feature>
<dbReference type="Pfam" id="PF03006">
    <property type="entry name" value="HlyIII"/>
    <property type="match status" value="1"/>
</dbReference>
<feature type="transmembrane region" description="Helical" evidence="7">
    <location>
        <begin position="292"/>
        <end position="312"/>
    </location>
</feature>
<gene>
    <name evidence="8" type="ORF">LtaPh_0607200</name>
</gene>
<evidence type="ECO:0000256" key="4">
    <source>
        <dbReference type="ARBA" id="ARBA00023136"/>
    </source>
</evidence>
<evidence type="ECO:0000313" key="8">
    <source>
        <dbReference type="EMBL" id="GET85937.1"/>
    </source>
</evidence>
<name>A0A640KDX3_LEITA</name>
<keyword evidence="4 7" id="KW-0472">Membrane</keyword>
<feature type="transmembrane region" description="Helical" evidence="7">
    <location>
        <begin position="111"/>
        <end position="130"/>
    </location>
</feature>
<feature type="region of interest" description="Disordered" evidence="6">
    <location>
        <begin position="592"/>
        <end position="611"/>
    </location>
</feature>
<dbReference type="EMBL" id="BLBS01000007">
    <property type="protein sequence ID" value="GET85937.1"/>
    <property type="molecule type" value="Genomic_DNA"/>
</dbReference>
<feature type="binding site" evidence="5">
    <location>
        <position position="310"/>
    </location>
    <ligand>
        <name>Zn(2+)</name>
        <dbReference type="ChEBI" id="CHEBI:29105"/>
    </ligand>
</feature>
<sequence length="698" mass="74750">MRRAGPTSRQDAPRHSGDDVSIAPAVATQRCYGGAASSSSAGPSLTALSPAGSMWSSVCREIASWRRGTVSIHDVDVWLRFNPYIRRGFRHRFLRKREALGSIVLYLHNETFNIVVHLFMVVLMALLLLWPPRVPAISSGDGASDFYDGAGEGSGLYTAAASASVQGSGDGAYYGEQAPSALFPRHRREAAEVPSWLRGLHGLVPTAGATAESNDKDGVQRSVPPVHDAASTRHALGNVAPGPTTSVPMRPFFVYLSGASAVRSSPTPIVPGINTMLPSPPMSVAARLSLSLTPLVLGLLLTFVLSVLYHTFMPCCRSNRGYQQLLQCDVMGVVFAISGSAYAYFTCGMPCAGESVQAWTAALMVVATLLCIYAAVLAPMWCVVTDVCALVLHLMQWAAATVIAAVLEFLMGRPLFSAPPCSSSVQRGGHDCDRQPVSPPPPPPEHHAGQHLLIWVQRHRRLSSVRFGAAPTSATATVAASSSADLVPLSALQRATVVGVYCLLHLAVYLLLVYPKSRPAMGGFTQATHYHNASYVWLCIGGLINAARFPEVVVFHWTRRAARHTRRVSAAEAAAHCAEELRRDASVAEVHTRGAPATSSSTHGASRSLRGSHSGVTTELAAQRASRQPTLLPSATVPTWWDRLCIPKLMVTYVISPSTLDYIGNSHNIWHVCTALSALSAILGVYYDCVEYDLVQCG</sequence>
<accession>A0A640KDX3</accession>
<dbReference type="Proteomes" id="UP000419144">
    <property type="component" value="Unassembled WGS sequence"/>
</dbReference>
<dbReference type="VEuPathDB" id="TriTrypDB:LtaPh_0607200"/>
<dbReference type="InterPro" id="IPR004254">
    <property type="entry name" value="AdipoR/HlyIII-related"/>
</dbReference>
<keyword evidence="5" id="KW-0862">Zinc</keyword>
<comment type="caution">
    <text evidence="8">The sequence shown here is derived from an EMBL/GenBank/DDBJ whole genome shotgun (WGS) entry which is preliminary data.</text>
</comment>
<keyword evidence="5" id="KW-0479">Metal-binding</keyword>
<keyword evidence="9" id="KW-1185">Reference proteome</keyword>
<feature type="transmembrane region" description="Helical" evidence="7">
    <location>
        <begin position="534"/>
        <end position="557"/>
    </location>
</feature>
<feature type="transmembrane region" description="Helical" evidence="7">
    <location>
        <begin position="390"/>
        <end position="410"/>
    </location>
</feature>
<feature type="region of interest" description="Disordered" evidence="6">
    <location>
        <begin position="426"/>
        <end position="447"/>
    </location>
</feature>
<keyword evidence="3 7" id="KW-1133">Transmembrane helix</keyword>
<dbReference type="GO" id="GO:0016020">
    <property type="term" value="C:membrane"/>
    <property type="evidence" value="ECO:0007669"/>
    <property type="project" value="UniProtKB-SubCell"/>
</dbReference>
<evidence type="ECO:0000256" key="3">
    <source>
        <dbReference type="ARBA" id="ARBA00022989"/>
    </source>
</evidence>
<dbReference type="GO" id="GO:0046872">
    <property type="term" value="F:metal ion binding"/>
    <property type="evidence" value="ECO:0007669"/>
    <property type="project" value="UniProtKB-KW"/>
</dbReference>
<evidence type="ECO:0000256" key="7">
    <source>
        <dbReference type="SAM" id="Phobius"/>
    </source>
</evidence>
<dbReference type="PANTHER" id="PTHR20855:SF136">
    <property type="match status" value="1"/>
</dbReference>
<protein>
    <submittedName>
        <fullName evidence="8">Uncharacterized protein</fullName>
    </submittedName>
</protein>
<dbReference type="AlphaFoldDB" id="A0A640KDX3"/>
<evidence type="ECO:0000313" key="9">
    <source>
        <dbReference type="Proteomes" id="UP000419144"/>
    </source>
</evidence>
<comment type="subcellular location">
    <subcellularLocation>
        <location evidence="1">Membrane</location>
        <topology evidence="1">Multi-pass membrane protein</topology>
    </subcellularLocation>
</comment>
<proteinExistence type="predicted"/>
<evidence type="ECO:0000256" key="6">
    <source>
        <dbReference type="SAM" id="MobiDB-lite"/>
    </source>
</evidence>
<evidence type="ECO:0000256" key="5">
    <source>
        <dbReference type="PIRSR" id="PIRSR604254-1"/>
    </source>
</evidence>
<feature type="transmembrane region" description="Helical" evidence="7">
    <location>
        <begin position="495"/>
        <end position="514"/>
    </location>
</feature>
<dbReference type="PANTHER" id="PTHR20855">
    <property type="entry name" value="ADIPOR/PROGESTIN RECEPTOR-RELATED"/>
    <property type="match status" value="1"/>
</dbReference>
<organism evidence="8 9">
    <name type="scientific">Leishmania tarentolae</name>
    <name type="common">Sauroleishmania tarentolae</name>
    <dbReference type="NCBI Taxonomy" id="5689"/>
    <lineage>
        <taxon>Eukaryota</taxon>
        <taxon>Discoba</taxon>
        <taxon>Euglenozoa</taxon>
        <taxon>Kinetoplastea</taxon>
        <taxon>Metakinetoplastina</taxon>
        <taxon>Trypanosomatida</taxon>
        <taxon>Trypanosomatidae</taxon>
        <taxon>Leishmaniinae</taxon>
        <taxon>Leishmania</taxon>
        <taxon>lizard Leishmania</taxon>
    </lineage>
</organism>